<dbReference type="PANTHER" id="PTHR31569:SF4">
    <property type="entry name" value="SWIM-TYPE DOMAIN-CONTAINING PROTEIN"/>
    <property type="match status" value="1"/>
</dbReference>
<dbReference type="GeneID" id="136089203"/>
<keyword evidence="2" id="KW-1185">Reference proteome</keyword>
<organism evidence="2 3">
    <name type="scientific">Hydra vulgaris</name>
    <name type="common">Hydra</name>
    <name type="synonym">Hydra attenuata</name>
    <dbReference type="NCBI Taxonomy" id="6087"/>
    <lineage>
        <taxon>Eukaryota</taxon>
        <taxon>Metazoa</taxon>
        <taxon>Cnidaria</taxon>
        <taxon>Hydrozoa</taxon>
        <taxon>Hydroidolina</taxon>
        <taxon>Anthoathecata</taxon>
        <taxon>Aplanulata</taxon>
        <taxon>Hydridae</taxon>
        <taxon>Hydra</taxon>
    </lineage>
</organism>
<dbReference type="InterPro" id="IPR052579">
    <property type="entry name" value="Zinc_finger_SWIM"/>
</dbReference>
<evidence type="ECO:0000259" key="1">
    <source>
        <dbReference type="Pfam" id="PF21056"/>
    </source>
</evidence>
<accession>A0ABM4D9J2</accession>
<evidence type="ECO:0000313" key="3">
    <source>
        <dbReference type="RefSeq" id="XP_065671007.1"/>
    </source>
</evidence>
<feature type="domain" description="ZSWIM1/3 RNaseH-like" evidence="1">
    <location>
        <begin position="1"/>
        <end position="96"/>
    </location>
</feature>
<name>A0ABM4D9J2_HYDVU</name>
<dbReference type="Proteomes" id="UP001652625">
    <property type="component" value="Chromosome 13"/>
</dbReference>
<dbReference type="RefSeq" id="XP_065671007.1">
    <property type="nucleotide sequence ID" value="XM_065814935.1"/>
</dbReference>
<dbReference type="Pfam" id="PF21056">
    <property type="entry name" value="ZSWIM1-3_RNaseH-like"/>
    <property type="match status" value="1"/>
</dbReference>
<gene>
    <name evidence="3" type="primary">LOC136089203</name>
</gene>
<evidence type="ECO:0000313" key="2">
    <source>
        <dbReference type="Proteomes" id="UP001652625"/>
    </source>
</evidence>
<proteinExistence type="predicted"/>
<dbReference type="PANTHER" id="PTHR31569">
    <property type="entry name" value="SWIM-TYPE DOMAIN-CONTAINING PROTEIN"/>
    <property type="match status" value="1"/>
</dbReference>
<sequence>MHSAYNAFPEFLCMDATYKFLEIRLPVYILLCEDGAGESEIAAVGLLTREDAASLSWFIERFKSYNISWPKTSVFMTHKDLSERDVLRGAFPGVSLLLCLFHTLRTFSREITTVKLGITSGE</sequence>
<reference evidence="3" key="1">
    <citation type="submission" date="2025-08" db="UniProtKB">
        <authorList>
            <consortium name="RefSeq"/>
        </authorList>
    </citation>
    <scope>IDENTIFICATION</scope>
</reference>
<protein>
    <submittedName>
        <fullName evidence="3">Uncharacterized protein LOC136089203</fullName>
    </submittedName>
</protein>
<dbReference type="InterPro" id="IPR048324">
    <property type="entry name" value="ZSWIM1-3_RNaseH-like"/>
</dbReference>